<reference evidence="3 4" key="1">
    <citation type="submission" date="2023-01" db="EMBL/GenBank/DDBJ databases">
        <title>Analysis of 21 Apiospora genomes using comparative genomics revels a genus with tremendous synthesis potential of carbohydrate active enzymes and secondary metabolites.</title>
        <authorList>
            <person name="Sorensen T."/>
        </authorList>
    </citation>
    <scope>NUCLEOTIDE SEQUENCE [LARGE SCALE GENOMIC DNA]</scope>
    <source>
        <strain evidence="3 4">CBS 135458</strain>
    </source>
</reference>
<feature type="region of interest" description="Disordered" evidence="1">
    <location>
        <begin position="82"/>
        <end position="200"/>
    </location>
</feature>
<organism evidence="3 4">
    <name type="scientific">Apiospora phragmitis</name>
    <dbReference type="NCBI Taxonomy" id="2905665"/>
    <lineage>
        <taxon>Eukaryota</taxon>
        <taxon>Fungi</taxon>
        <taxon>Dikarya</taxon>
        <taxon>Ascomycota</taxon>
        <taxon>Pezizomycotina</taxon>
        <taxon>Sordariomycetes</taxon>
        <taxon>Xylariomycetidae</taxon>
        <taxon>Amphisphaeriales</taxon>
        <taxon>Apiosporaceae</taxon>
        <taxon>Apiospora</taxon>
    </lineage>
</organism>
<name>A0ABR1VRK3_9PEZI</name>
<gene>
    <name evidence="3" type="ORF">PG994_004784</name>
</gene>
<evidence type="ECO:0000313" key="4">
    <source>
        <dbReference type="Proteomes" id="UP001480595"/>
    </source>
</evidence>
<feature type="region of interest" description="Disordered" evidence="1">
    <location>
        <begin position="1"/>
        <end position="67"/>
    </location>
</feature>
<evidence type="ECO:0000313" key="3">
    <source>
        <dbReference type="EMBL" id="KAK8073885.1"/>
    </source>
</evidence>
<feature type="compositionally biased region" description="Acidic residues" evidence="1">
    <location>
        <begin position="1"/>
        <end position="21"/>
    </location>
</feature>
<protein>
    <recommendedName>
        <fullName evidence="2">Myb-like domain-containing protein</fullName>
    </recommendedName>
</protein>
<evidence type="ECO:0000256" key="1">
    <source>
        <dbReference type="SAM" id="MobiDB-lite"/>
    </source>
</evidence>
<evidence type="ECO:0000259" key="2">
    <source>
        <dbReference type="SMART" id="SM00717"/>
    </source>
</evidence>
<keyword evidence="4" id="KW-1185">Reference proteome</keyword>
<dbReference type="InterPro" id="IPR001005">
    <property type="entry name" value="SANT/Myb"/>
</dbReference>
<feature type="compositionally biased region" description="Low complexity" evidence="1">
    <location>
        <begin position="161"/>
        <end position="182"/>
    </location>
</feature>
<feature type="compositionally biased region" description="Acidic residues" evidence="1">
    <location>
        <begin position="39"/>
        <end position="48"/>
    </location>
</feature>
<feature type="compositionally biased region" description="Acidic residues" evidence="1">
    <location>
        <begin position="118"/>
        <end position="128"/>
    </location>
</feature>
<feature type="compositionally biased region" description="Basic and acidic residues" evidence="1">
    <location>
        <begin position="23"/>
        <end position="32"/>
    </location>
</feature>
<dbReference type="CDD" id="cd00167">
    <property type="entry name" value="SANT"/>
    <property type="match status" value="1"/>
</dbReference>
<dbReference type="SUPFAM" id="SSF46689">
    <property type="entry name" value="Homeodomain-like"/>
    <property type="match status" value="1"/>
</dbReference>
<comment type="caution">
    <text evidence="3">The sequence shown here is derived from an EMBL/GenBank/DDBJ whole genome shotgun (WGS) entry which is preliminary data.</text>
</comment>
<sequence>MVRQDDDEPESESESEVDSEEGQPIRRVDALADKSYLPGDEDVDEDEASVTHGTPNRLVSSHAAPISNQQLRNNILALKADEVVSSSRPNGSAPPASSLPAVHHRSISKRSVPRVESSVEEDVDDDPFETNAMLNKNNDQIAAKRNTIEQFNAKRPRLSKSPTATGPSRRSPPTTIPSRSRSGISDGEPDEHAVQEGLQPADLAILTQRAKANKGELRQHKARPPQKRVPWSDHDRLKLIKNIEKHGCSWSALEEIQGYEVWRSQQQIRDRARNEKVKTLEGRSLLWSGFDDVVLGYKEKQHLIKLGLNPDRKEDDFDVRQDGKKIPTNVFLEP</sequence>
<accession>A0ABR1VRK3</accession>
<dbReference type="EMBL" id="JAQQWL010000005">
    <property type="protein sequence ID" value="KAK8073885.1"/>
    <property type="molecule type" value="Genomic_DNA"/>
</dbReference>
<dbReference type="RefSeq" id="XP_066718360.1">
    <property type="nucleotide sequence ID" value="XM_066856193.1"/>
</dbReference>
<proteinExistence type="predicted"/>
<dbReference type="GeneID" id="92089256"/>
<dbReference type="InterPro" id="IPR009057">
    <property type="entry name" value="Homeodomain-like_sf"/>
</dbReference>
<feature type="compositionally biased region" description="Basic residues" evidence="1">
    <location>
        <begin position="102"/>
        <end position="112"/>
    </location>
</feature>
<dbReference type="SMART" id="SM00717">
    <property type="entry name" value="SANT"/>
    <property type="match status" value="1"/>
</dbReference>
<dbReference type="Proteomes" id="UP001480595">
    <property type="component" value="Unassembled WGS sequence"/>
</dbReference>
<feature type="domain" description="Myb-like" evidence="2">
    <location>
        <begin position="227"/>
        <end position="278"/>
    </location>
</feature>